<protein>
    <submittedName>
        <fullName evidence="1">Uncharacterized protein</fullName>
    </submittedName>
</protein>
<organism evidence="1 2">
    <name type="scientific">Acropora cervicornis</name>
    <name type="common">Staghorn coral</name>
    <dbReference type="NCBI Taxonomy" id="6130"/>
    <lineage>
        <taxon>Eukaryota</taxon>
        <taxon>Metazoa</taxon>
        <taxon>Cnidaria</taxon>
        <taxon>Anthozoa</taxon>
        <taxon>Hexacorallia</taxon>
        <taxon>Scleractinia</taxon>
        <taxon>Astrocoeniina</taxon>
        <taxon>Acroporidae</taxon>
        <taxon>Acropora</taxon>
    </lineage>
</organism>
<accession>A0AAD9QSW7</accession>
<evidence type="ECO:0000313" key="2">
    <source>
        <dbReference type="Proteomes" id="UP001249851"/>
    </source>
</evidence>
<keyword evidence="2" id="KW-1185">Reference proteome</keyword>
<sequence length="67" mass="7761">MAMAESAEARKDSLSHFRIRGMCRRVIKVPMPRNDDIHDFTRNHKSSCTLITNNQLYVRLASKSIKN</sequence>
<dbReference type="EMBL" id="JARQWQ010000015">
    <property type="protein sequence ID" value="KAK2566947.1"/>
    <property type="molecule type" value="Genomic_DNA"/>
</dbReference>
<reference evidence="1" key="1">
    <citation type="journal article" date="2023" name="G3 (Bethesda)">
        <title>Whole genome assembly and annotation of the endangered Caribbean coral Acropora cervicornis.</title>
        <authorList>
            <person name="Selwyn J.D."/>
            <person name="Vollmer S.V."/>
        </authorList>
    </citation>
    <scope>NUCLEOTIDE SEQUENCE</scope>
    <source>
        <strain evidence="1">K2</strain>
    </source>
</reference>
<evidence type="ECO:0000313" key="1">
    <source>
        <dbReference type="EMBL" id="KAK2566947.1"/>
    </source>
</evidence>
<proteinExistence type="predicted"/>
<dbReference type="Proteomes" id="UP001249851">
    <property type="component" value="Unassembled WGS sequence"/>
</dbReference>
<gene>
    <name evidence="1" type="ORF">P5673_008709</name>
</gene>
<comment type="caution">
    <text evidence="1">The sequence shown here is derived from an EMBL/GenBank/DDBJ whole genome shotgun (WGS) entry which is preliminary data.</text>
</comment>
<dbReference type="AlphaFoldDB" id="A0AAD9QSW7"/>
<reference evidence="1" key="2">
    <citation type="journal article" date="2023" name="Science">
        <title>Genomic signatures of disease resistance in endangered staghorn corals.</title>
        <authorList>
            <person name="Vollmer S.V."/>
            <person name="Selwyn J.D."/>
            <person name="Despard B.A."/>
            <person name="Roesel C.L."/>
        </authorList>
    </citation>
    <scope>NUCLEOTIDE SEQUENCE</scope>
    <source>
        <strain evidence="1">K2</strain>
    </source>
</reference>
<name>A0AAD9QSW7_ACRCE</name>